<reference evidence="2 3" key="1">
    <citation type="submission" date="2017-07" db="EMBL/GenBank/DDBJ databases">
        <title>Isolation and whole genome analysis of endospore-forming bacteria from heroin.</title>
        <authorList>
            <person name="Kalinowski J."/>
            <person name="Ahrens B."/>
            <person name="Al-Dilaimi A."/>
            <person name="Winkler A."/>
            <person name="Wibberg D."/>
            <person name="Schleenbecker U."/>
            <person name="Ruckert C."/>
            <person name="Wolfel R."/>
            <person name="Grass G."/>
        </authorList>
    </citation>
    <scope>NUCLEOTIDE SEQUENCE [LARGE SCALE GENOMIC DNA]</scope>
    <source>
        <strain evidence="2 3">7539</strain>
    </source>
</reference>
<dbReference type="EMBL" id="NPCC01000012">
    <property type="protein sequence ID" value="PAE88870.1"/>
    <property type="molecule type" value="Genomic_DNA"/>
</dbReference>
<dbReference type="InterPro" id="IPR009671">
    <property type="entry name" value="RraB_dom"/>
</dbReference>
<dbReference type="Gene3D" id="3.30.70.970">
    <property type="entry name" value="RraB-like"/>
    <property type="match status" value="1"/>
</dbReference>
<organism evidence="2 3">
    <name type="scientific">Shouchella clausii</name>
    <name type="common">Alkalihalobacillus clausii</name>
    <dbReference type="NCBI Taxonomy" id="79880"/>
    <lineage>
        <taxon>Bacteria</taxon>
        <taxon>Bacillati</taxon>
        <taxon>Bacillota</taxon>
        <taxon>Bacilli</taxon>
        <taxon>Bacillales</taxon>
        <taxon>Bacillaceae</taxon>
        <taxon>Shouchella</taxon>
    </lineage>
</organism>
<dbReference type="Pfam" id="PF06877">
    <property type="entry name" value="RraB"/>
    <property type="match status" value="1"/>
</dbReference>
<feature type="domain" description="Regulator of ribonuclease activity B" evidence="1">
    <location>
        <begin position="167"/>
        <end position="261"/>
    </location>
</feature>
<dbReference type="Proteomes" id="UP000216207">
    <property type="component" value="Unassembled WGS sequence"/>
</dbReference>
<comment type="caution">
    <text evidence="2">The sequence shown here is derived from an EMBL/GenBank/DDBJ whole genome shotgun (WGS) entry which is preliminary data.</text>
</comment>
<evidence type="ECO:0000313" key="3">
    <source>
        <dbReference type="Proteomes" id="UP000216207"/>
    </source>
</evidence>
<dbReference type="SUPFAM" id="SSF89946">
    <property type="entry name" value="Hypothetical protein VC0424"/>
    <property type="match status" value="1"/>
</dbReference>
<dbReference type="AlphaFoldDB" id="A0A268P0Q2"/>
<dbReference type="InterPro" id="IPR036701">
    <property type="entry name" value="RraB-like_sf"/>
</dbReference>
<evidence type="ECO:0000259" key="1">
    <source>
        <dbReference type="Pfam" id="PF06877"/>
    </source>
</evidence>
<proteinExistence type="predicted"/>
<evidence type="ECO:0000313" key="2">
    <source>
        <dbReference type="EMBL" id="PAE88870.1"/>
    </source>
</evidence>
<sequence length="269" mass="31081">MARFEAKMNYSTFVEKETDVIYGTIQVRLAREEWDVPYYIVSDDVFVHERREFDGRGELQEILDMISFFYNETDAELESVVILKPFPEAIAATESFSDWLEEWQHYFHLSGLKDVGYIHDVARPDADAIAQILEDHGFEKELMSEDENRAFYFYSTALPVPVDFPNDEEGIVLQQLKNAGCDLEKPREVEFILLIENKRMAKKAARLVSQHGFETSLHEEEQGYALSCTLEMVLTYKAVKAKLKELEDLTTEFGAVLDGWSAMTDEVEE</sequence>
<dbReference type="RefSeq" id="WP_095326599.1">
    <property type="nucleotide sequence ID" value="NZ_NPCC01000012.1"/>
</dbReference>
<gene>
    <name evidence="2" type="ORF">CHH72_10880</name>
</gene>
<accession>A0A268P0Q2</accession>
<protein>
    <recommendedName>
        <fullName evidence="1">Regulator of ribonuclease activity B domain-containing protein</fullName>
    </recommendedName>
</protein>
<name>A0A268P0Q2_SHOCL</name>